<dbReference type="Gene3D" id="3.20.20.190">
    <property type="entry name" value="Phosphatidylinositol (PI) phosphodiesterase"/>
    <property type="match status" value="1"/>
</dbReference>
<dbReference type="PROSITE" id="PS50007">
    <property type="entry name" value="PIPLC_X_DOMAIN"/>
    <property type="match status" value="1"/>
</dbReference>
<dbReference type="SUPFAM" id="SSF51695">
    <property type="entry name" value="PLC-like phosphodiesterases"/>
    <property type="match status" value="1"/>
</dbReference>
<comment type="caution">
    <text evidence="2">The sequence shown here is derived from an EMBL/GenBank/DDBJ whole genome shotgun (WGS) entry which is preliminary data.</text>
</comment>
<evidence type="ECO:0000313" key="2">
    <source>
        <dbReference type="EMBL" id="GMG86476.1"/>
    </source>
</evidence>
<gene>
    <name evidence="2" type="ORF">MNKW57_07970</name>
</gene>
<dbReference type="Proteomes" id="UP001224392">
    <property type="component" value="Unassembled WGS sequence"/>
</dbReference>
<name>A0ABQ6LWN8_9GAMM</name>
<evidence type="ECO:0000313" key="3">
    <source>
        <dbReference type="Proteomes" id="UP001224392"/>
    </source>
</evidence>
<sequence length="251" mass="27985">MSQKLLCYAHRGGRQGYSENSLSAIEQALKVGVDGIEIDIWNVGGELLVTHDRRLGRLLPGEGLITDQSPAELRQQQLSCGSFTPNLREVLELVGDQCELNIEIKGQRSSALLCELLDDFCRATNSTPDQYLISSFDQRQLFDCMQRLPAVRRGVLVAGIPLDLAQCGEGLGAFSMHSELSFVTDEFVQDARRRGMKNFVYTVNHWDDFMLMSQMQVDGVFTDYPEKLNRFNANVPATHCEAPRPSSAPLA</sequence>
<dbReference type="PANTHER" id="PTHR46211">
    <property type="entry name" value="GLYCEROPHOSPHORYL DIESTER PHOSPHODIESTERASE"/>
    <property type="match status" value="1"/>
</dbReference>
<reference evidence="2 3" key="1">
    <citation type="submission" date="2023-04" db="EMBL/GenBank/DDBJ databases">
        <title>Marinobulbifer ophiurae gen. nov., sp. Nov., isolate from tissue of brittle star Ophioplocus japonicus.</title>
        <authorList>
            <person name="Kawano K."/>
            <person name="Sawayama S."/>
            <person name="Nakagawa S."/>
        </authorList>
    </citation>
    <scope>NUCLEOTIDE SEQUENCE [LARGE SCALE GENOMIC DNA]</scope>
    <source>
        <strain evidence="2 3">NKW57</strain>
    </source>
</reference>
<dbReference type="PROSITE" id="PS51704">
    <property type="entry name" value="GP_PDE"/>
    <property type="match status" value="1"/>
</dbReference>
<dbReference type="CDD" id="cd08556">
    <property type="entry name" value="GDPD"/>
    <property type="match status" value="1"/>
</dbReference>
<dbReference type="InterPro" id="IPR017946">
    <property type="entry name" value="PLC-like_Pdiesterase_TIM-brl"/>
</dbReference>
<dbReference type="EMBL" id="BSYJ01000002">
    <property type="protein sequence ID" value="GMG86476.1"/>
    <property type="molecule type" value="Genomic_DNA"/>
</dbReference>
<dbReference type="InterPro" id="IPR030395">
    <property type="entry name" value="GP_PDE_dom"/>
</dbReference>
<dbReference type="PANTHER" id="PTHR46211:SF1">
    <property type="entry name" value="GLYCEROPHOSPHODIESTER PHOSPHODIESTERASE, CYTOPLASMIC"/>
    <property type="match status" value="1"/>
</dbReference>
<dbReference type="Pfam" id="PF03009">
    <property type="entry name" value="GDPD"/>
    <property type="match status" value="1"/>
</dbReference>
<proteinExistence type="predicted"/>
<accession>A0ABQ6LWN8</accession>
<keyword evidence="3" id="KW-1185">Reference proteome</keyword>
<feature type="domain" description="GP-PDE" evidence="1">
    <location>
        <begin position="5"/>
        <end position="232"/>
    </location>
</feature>
<protein>
    <submittedName>
        <fullName evidence="2">Glycerophosphodiester phosphodiesterase</fullName>
    </submittedName>
</protein>
<evidence type="ECO:0000259" key="1">
    <source>
        <dbReference type="PROSITE" id="PS51704"/>
    </source>
</evidence>
<dbReference type="RefSeq" id="WP_285763002.1">
    <property type="nucleotide sequence ID" value="NZ_BSYJ01000002.1"/>
</dbReference>
<organism evidence="2 3">
    <name type="scientific">Biformimicrobium ophioploci</name>
    <dbReference type="NCBI Taxonomy" id="3036711"/>
    <lineage>
        <taxon>Bacteria</taxon>
        <taxon>Pseudomonadati</taxon>
        <taxon>Pseudomonadota</taxon>
        <taxon>Gammaproteobacteria</taxon>
        <taxon>Cellvibrionales</taxon>
        <taxon>Microbulbiferaceae</taxon>
        <taxon>Biformimicrobium</taxon>
    </lineage>
</organism>